<organism evidence="1 2">
    <name type="scientific">Gelidibacter pelagius</name>
    <dbReference type="NCBI Taxonomy" id="2819985"/>
    <lineage>
        <taxon>Bacteria</taxon>
        <taxon>Pseudomonadati</taxon>
        <taxon>Bacteroidota</taxon>
        <taxon>Flavobacteriia</taxon>
        <taxon>Flavobacteriales</taxon>
        <taxon>Flavobacteriaceae</taxon>
        <taxon>Gelidibacter</taxon>
    </lineage>
</organism>
<name>A0ABS3SNK8_9FLAO</name>
<proteinExistence type="predicted"/>
<sequence length="89" mass="10061">MANVRDLKKDINYVLGDIIEAAYVWEYAHTGKDTKKTEAIVDEAINTFDELIAKVNEKKVENKKAHFKAINAELETKGQALIEKINALD</sequence>
<dbReference type="EMBL" id="JAGEVG010000003">
    <property type="protein sequence ID" value="MBO3097290.1"/>
    <property type="molecule type" value="Genomic_DNA"/>
</dbReference>
<gene>
    <name evidence="1" type="ORF">J4051_03350</name>
</gene>
<dbReference type="Proteomes" id="UP000681315">
    <property type="component" value="Unassembled WGS sequence"/>
</dbReference>
<keyword evidence="2" id="KW-1185">Reference proteome</keyword>
<protein>
    <submittedName>
        <fullName evidence="1">Uncharacterized protein</fullName>
    </submittedName>
</protein>
<evidence type="ECO:0000313" key="1">
    <source>
        <dbReference type="EMBL" id="MBO3097290.1"/>
    </source>
</evidence>
<comment type="caution">
    <text evidence="1">The sequence shown here is derived from an EMBL/GenBank/DDBJ whole genome shotgun (WGS) entry which is preliminary data.</text>
</comment>
<reference evidence="1 2" key="1">
    <citation type="submission" date="2021-03" db="EMBL/GenBank/DDBJ databases">
        <title>Gelidibacter sp. nov., isolated from costal sediment.</title>
        <authorList>
            <person name="Lun K.-Y."/>
        </authorList>
    </citation>
    <scope>NUCLEOTIDE SEQUENCE [LARGE SCALE GENOMIC DNA]</scope>
    <source>
        <strain evidence="1 2">DF109</strain>
    </source>
</reference>
<dbReference type="RefSeq" id="WP_208232428.1">
    <property type="nucleotide sequence ID" value="NZ_JAGEVG010000003.1"/>
</dbReference>
<accession>A0ABS3SNK8</accession>
<evidence type="ECO:0000313" key="2">
    <source>
        <dbReference type="Proteomes" id="UP000681315"/>
    </source>
</evidence>